<feature type="chain" id="PRO_5035302483" description="Acid phosphatase" evidence="4">
    <location>
        <begin position="27"/>
        <end position="484"/>
    </location>
</feature>
<dbReference type="Gene3D" id="2.60.120.260">
    <property type="entry name" value="Galactose-binding domain-like"/>
    <property type="match status" value="1"/>
</dbReference>
<evidence type="ECO:0000256" key="3">
    <source>
        <dbReference type="SAM" id="MobiDB-lite"/>
    </source>
</evidence>
<dbReference type="EMBL" id="JADOUF010000001">
    <property type="protein sequence ID" value="MBG6137625.1"/>
    <property type="molecule type" value="Genomic_DNA"/>
</dbReference>
<feature type="region of interest" description="Disordered" evidence="3">
    <location>
        <begin position="286"/>
        <end position="366"/>
    </location>
</feature>
<dbReference type="InterPro" id="IPR007312">
    <property type="entry name" value="Phosphoesterase"/>
</dbReference>
<sequence>MFRRQVAFVAAAVAALATVGAGVAMASQTPSGTAVAVAAVPRPDHVVVVVFENKDYSTIIGSSSAPYFNSLAGQGASFTQSFGVTHPSQGNYVAMFSGSQQGVTDDTCPRNLGNVANLGSQLIGAGFTFKGYSESMPSDGYTGCSSGNYARKHNPWVDFSNVPAASNVRFSAFPTDYTTLPTVSYVVPDMCNDMHDCSVSTGDTWLKNKLDGYAQWAKTHNSLLIATFDEDNFSSVNQIATVMVGEKVRTGTYSEQINHYNVLRTMEDAYGLSALGNAATATPITDIWSTTTPSPTPTASPTASPTSSPSPSPTPTASPTPTSSPTPTPTAGCVSPGQKLGNPGFETGTAAPWTATSGVLDNGTSEPAHAGSWKAWMDGYGSAHTDTLSQSVTLPAGCASYTLSFWVHIDTAETGSTVYDKLTVQVGSTTLATYSNVNAAAGYAQKTFNLAAFAGQTVTLKFTGVEDSSQQTSFVIDDAALTIG</sequence>
<keyword evidence="1" id="KW-0378">Hydrolase</keyword>
<dbReference type="Pfam" id="PF04185">
    <property type="entry name" value="Phosphoesterase"/>
    <property type="match status" value="1"/>
</dbReference>
<protein>
    <recommendedName>
        <fullName evidence="7">Acid phosphatase</fullName>
    </recommendedName>
</protein>
<feature type="compositionally biased region" description="Pro residues" evidence="3">
    <location>
        <begin position="308"/>
        <end position="328"/>
    </location>
</feature>
<dbReference type="AlphaFoldDB" id="A0A8J7KGQ1"/>
<feature type="compositionally biased region" description="Low complexity" evidence="3">
    <location>
        <begin position="289"/>
        <end position="307"/>
    </location>
</feature>
<dbReference type="Gene3D" id="3.40.720.10">
    <property type="entry name" value="Alkaline Phosphatase, subunit A"/>
    <property type="match status" value="1"/>
</dbReference>
<name>A0A8J7KGQ1_9ACTN</name>
<evidence type="ECO:0000256" key="4">
    <source>
        <dbReference type="SAM" id="SignalP"/>
    </source>
</evidence>
<dbReference type="InterPro" id="IPR017850">
    <property type="entry name" value="Alkaline_phosphatase_core_sf"/>
</dbReference>
<gene>
    <name evidence="5" type="ORF">IW245_003819</name>
</gene>
<evidence type="ECO:0000313" key="6">
    <source>
        <dbReference type="Proteomes" id="UP000622552"/>
    </source>
</evidence>
<dbReference type="PANTHER" id="PTHR31956">
    <property type="entry name" value="NON-SPECIFIC PHOSPHOLIPASE C4-RELATED"/>
    <property type="match status" value="1"/>
</dbReference>
<evidence type="ECO:0000256" key="1">
    <source>
        <dbReference type="ARBA" id="ARBA00022801"/>
    </source>
</evidence>
<accession>A0A8J7KGQ1</accession>
<comment type="caution">
    <text evidence="5">The sequence shown here is derived from an EMBL/GenBank/DDBJ whole genome shotgun (WGS) entry which is preliminary data.</text>
</comment>
<dbReference type="RefSeq" id="WP_197004472.1">
    <property type="nucleotide sequence ID" value="NZ_BONS01000024.1"/>
</dbReference>
<dbReference type="Proteomes" id="UP000622552">
    <property type="component" value="Unassembled WGS sequence"/>
</dbReference>
<evidence type="ECO:0000256" key="2">
    <source>
        <dbReference type="ARBA" id="ARBA00023026"/>
    </source>
</evidence>
<dbReference type="PANTHER" id="PTHR31956:SF1">
    <property type="entry name" value="NON-SPECIFIC PHOSPHOLIPASE C1"/>
    <property type="match status" value="1"/>
</dbReference>
<feature type="signal peptide" evidence="4">
    <location>
        <begin position="1"/>
        <end position="26"/>
    </location>
</feature>
<feature type="compositionally biased region" description="Polar residues" evidence="3">
    <location>
        <begin position="354"/>
        <end position="365"/>
    </location>
</feature>
<dbReference type="GO" id="GO:0042578">
    <property type="term" value="F:phosphoric ester hydrolase activity"/>
    <property type="evidence" value="ECO:0007669"/>
    <property type="project" value="UniProtKB-ARBA"/>
</dbReference>
<evidence type="ECO:0000313" key="5">
    <source>
        <dbReference type="EMBL" id="MBG6137625.1"/>
    </source>
</evidence>
<evidence type="ECO:0008006" key="7">
    <source>
        <dbReference type="Google" id="ProtNLM"/>
    </source>
</evidence>
<keyword evidence="4" id="KW-0732">Signal</keyword>
<keyword evidence="2" id="KW-0843">Virulence</keyword>
<keyword evidence="6" id="KW-1185">Reference proteome</keyword>
<proteinExistence type="predicted"/>
<organism evidence="5 6">
    <name type="scientific">Longispora fulva</name>
    <dbReference type="NCBI Taxonomy" id="619741"/>
    <lineage>
        <taxon>Bacteria</taxon>
        <taxon>Bacillati</taxon>
        <taxon>Actinomycetota</taxon>
        <taxon>Actinomycetes</taxon>
        <taxon>Micromonosporales</taxon>
        <taxon>Micromonosporaceae</taxon>
        <taxon>Longispora</taxon>
    </lineage>
</organism>
<reference evidence="5" key="1">
    <citation type="submission" date="2020-11" db="EMBL/GenBank/DDBJ databases">
        <title>Sequencing the genomes of 1000 actinobacteria strains.</title>
        <authorList>
            <person name="Klenk H.-P."/>
        </authorList>
    </citation>
    <scope>NUCLEOTIDE SEQUENCE</scope>
    <source>
        <strain evidence="5">DSM 45356</strain>
    </source>
</reference>